<organism evidence="12 13">
    <name type="scientific">Chiloscyllium punctatum</name>
    <name type="common">Brownbanded bambooshark</name>
    <name type="synonym">Hemiscyllium punctatum</name>
    <dbReference type="NCBI Taxonomy" id="137246"/>
    <lineage>
        <taxon>Eukaryota</taxon>
        <taxon>Metazoa</taxon>
        <taxon>Chordata</taxon>
        <taxon>Craniata</taxon>
        <taxon>Vertebrata</taxon>
        <taxon>Chondrichthyes</taxon>
        <taxon>Elasmobranchii</taxon>
        <taxon>Galeomorphii</taxon>
        <taxon>Galeoidea</taxon>
        <taxon>Orectolobiformes</taxon>
        <taxon>Hemiscylliidae</taxon>
        <taxon>Chiloscyllium</taxon>
    </lineage>
</organism>
<feature type="transmembrane region" description="Helical" evidence="11">
    <location>
        <begin position="190"/>
        <end position="215"/>
    </location>
</feature>
<keyword evidence="10" id="KW-0325">Glycoprotein</keyword>
<evidence type="ECO:0000256" key="2">
    <source>
        <dbReference type="ARBA" id="ARBA00006418"/>
    </source>
</evidence>
<dbReference type="GO" id="GO:0005886">
    <property type="term" value="C:plasma membrane"/>
    <property type="evidence" value="ECO:0007669"/>
    <property type="project" value="UniProtKB-SubCell"/>
</dbReference>
<dbReference type="STRING" id="137246.A0A401SL60"/>
<dbReference type="Gene3D" id="1.20.140.150">
    <property type="match status" value="1"/>
</dbReference>
<feature type="transmembrane region" description="Helical" evidence="11">
    <location>
        <begin position="275"/>
        <end position="297"/>
    </location>
</feature>
<keyword evidence="13" id="KW-1185">Reference proteome</keyword>
<keyword evidence="7" id="KW-0732">Signal</keyword>
<dbReference type="OrthoDB" id="9942154at2759"/>
<feature type="transmembrane region" description="Helical" evidence="11">
    <location>
        <begin position="67"/>
        <end position="87"/>
    </location>
</feature>
<evidence type="ECO:0000256" key="3">
    <source>
        <dbReference type="ARBA" id="ARBA00014600"/>
    </source>
</evidence>
<dbReference type="Proteomes" id="UP000287033">
    <property type="component" value="Unassembled WGS sequence"/>
</dbReference>
<dbReference type="PANTHER" id="PTHR32012">
    <property type="entry name" value="TRANSMEMBRANE PROTEIN 182-RELATED"/>
    <property type="match status" value="1"/>
</dbReference>
<evidence type="ECO:0000256" key="8">
    <source>
        <dbReference type="ARBA" id="ARBA00022989"/>
    </source>
</evidence>
<keyword evidence="6 11" id="KW-0812">Transmembrane</keyword>
<evidence type="ECO:0000256" key="6">
    <source>
        <dbReference type="ARBA" id="ARBA00022692"/>
    </source>
</evidence>
<dbReference type="InterPro" id="IPR026763">
    <property type="entry name" value="TMEM182"/>
</dbReference>
<protein>
    <recommendedName>
        <fullName evidence="3">Transmembrane protein 182</fullName>
    </recommendedName>
</protein>
<evidence type="ECO:0000313" key="12">
    <source>
        <dbReference type="EMBL" id="GCC31111.1"/>
    </source>
</evidence>
<dbReference type="EMBL" id="BEZZ01000342">
    <property type="protein sequence ID" value="GCC31111.1"/>
    <property type="molecule type" value="Genomic_DNA"/>
</dbReference>
<reference evidence="12 13" key="1">
    <citation type="journal article" date="2018" name="Nat. Ecol. Evol.">
        <title>Shark genomes provide insights into elasmobranch evolution and the origin of vertebrates.</title>
        <authorList>
            <person name="Hara Y"/>
            <person name="Yamaguchi K"/>
            <person name="Onimaru K"/>
            <person name="Kadota M"/>
            <person name="Koyanagi M"/>
            <person name="Keeley SD"/>
            <person name="Tatsumi K"/>
            <person name="Tanaka K"/>
            <person name="Motone F"/>
            <person name="Kageyama Y"/>
            <person name="Nozu R"/>
            <person name="Adachi N"/>
            <person name="Nishimura O"/>
            <person name="Nakagawa R"/>
            <person name="Tanegashima C"/>
            <person name="Kiyatake I"/>
            <person name="Matsumoto R"/>
            <person name="Murakumo K"/>
            <person name="Nishida K"/>
            <person name="Terakita A"/>
            <person name="Kuratani S"/>
            <person name="Sato K"/>
            <person name="Hyodo S Kuraku.S."/>
        </authorList>
    </citation>
    <scope>NUCLEOTIDE SEQUENCE [LARGE SCALE GENOMIC DNA]</scope>
</reference>
<dbReference type="InterPro" id="IPR004031">
    <property type="entry name" value="PMP22/EMP/MP20/Claudin"/>
</dbReference>
<comment type="similarity">
    <text evidence="2">Belongs to the TMEM182 family.</text>
</comment>
<evidence type="ECO:0000256" key="11">
    <source>
        <dbReference type="SAM" id="Phobius"/>
    </source>
</evidence>
<proteinExistence type="inferred from homology"/>
<dbReference type="Pfam" id="PF13903">
    <property type="entry name" value="Claudin_2"/>
    <property type="match status" value="1"/>
</dbReference>
<evidence type="ECO:0000256" key="5">
    <source>
        <dbReference type="ARBA" id="ARBA00022541"/>
    </source>
</evidence>
<evidence type="ECO:0000256" key="4">
    <source>
        <dbReference type="ARBA" id="ARBA00022475"/>
    </source>
</evidence>
<evidence type="ECO:0000256" key="7">
    <source>
        <dbReference type="ARBA" id="ARBA00022729"/>
    </source>
</evidence>
<evidence type="ECO:0000256" key="9">
    <source>
        <dbReference type="ARBA" id="ARBA00023136"/>
    </source>
</evidence>
<dbReference type="GO" id="GO:0007517">
    <property type="term" value="P:muscle organ development"/>
    <property type="evidence" value="ECO:0007669"/>
    <property type="project" value="UniProtKB-KW"/>
</dbReference>
<keyword evidence="9 11" id="KW-0472">Membrane</keyword>
<accession>A0A401SL60</accession>
<keyword evidence="8 11" id="KW-1133">Transmembrane helix</keyword>
<evidence type="ECO:0000313" key="13">
    <source>
        <dbReference type="Proteomes" id="UP000287033"/>
    </source>
</evidence>
<comment type="caution">
    <text evidence="12">The sequence shown here is derived from an EMBL/GenBank/DDBJ whole genome shotgun (WGS) entry which is preliminary data.</text>
</comment>
<evidence type="ECO:0000256" key="10">
    <source>
        <dbReference type="ARBA" id="ARBA00023180"/>
    </source>
</evidence>
<gene>
    <name evidence="12" type="ORF">chiPu_0009567</name>
</gene>
<comment type="subcellular location">
    <subcellularLocation>
        <location evidence="1">Cell membrane</location>
        <topology evidence="1">Multi-pass membrane protein</topology>
    </subcellularLocation>
</comment>
<dbReference type="AlphaFoldDB" id="A0A401SL60"/>
<sequence>MVTRRSVIFETPHPCAKRREGEIRFLKQGRHTHTHTQRDLAGELPSGNYTTVKNIEETKYFIMKLSVVLFIAGLFGALGVLLFLVAFGTDYWLLATETCPSLRNSTDPIPAEKGDIIVPPHKAGATFHHEGFFWRCWFNEAVVDDNIWKFWFTNQPPLKYCMHAYLLPFPLTTETYNSTAYETAIIYRGFWSVFMMLGIIAVIVGGFVIICAVPFPNHKLYKAGGGLFLSAGILFTVLVIMYVIWIETVIDIQEYIQKQRIQLCLDITLNIQYGWSFIVAAIGIFFSLFSGLLFLLAGHTIHIHYD</sequence>
<keyword evidence="5" id="KW-0517">Myogenesis</keyword>
<keyword evidence="4" id="KW-1003">Cell membrane</keyword>
<evidence type="ECO:0000256" key="1">
    <source>
        <dbReference type="ARBA" id="ARBA00004651"/>
    </source>
</evidence>
<name>A0A401SL60_CHIPU</name>
<feature type="transmembrane region" description="Helical" evidence="11">
    <location>
        <begin position="227"/>
        <end position="245"/>
    </location>
</feature>
<dbReference type="PANTHER" id="PTHR32012:SF0">
    <property type="entry name" value="TRANSMEMBRANE PROTEIN 182"/>
    <property type="match status" value="1"/>
</dbReference>